<feature type="active site" description="Proton donor" evidence="16">
    <location>
        <position position="227"/>
    </location>
</feature>
<evidence type="ECO:0000256" key="1">
    <source>
        <dbReference type="ARBA" id="ARBA00001974"/>
    </source>
</evidence>
<gene>
    <name evidence="16 18" type="primary">murB</name>
    <name evidence="18" type="ORF">HLPR_20850</name>
</gene>
<keyword evidence="10 16" id="KW-0133">Cell shape</keyword>
<dbReference type="GO" id="GO:0008762">
    <property type="term" value="F:UDP-N-acetylmuramate dehydrogenase activity"/>
    <property type="evidence" value="ECO:0007669"/>
    <property type="project" value="UniProtKB-UniRule"/>
</dbReference>
<keyword evidence="14 16" id="KW-0961">Cell wall biogenesis/degradation</keyword>
<comment type="subcellular location">
    <subcellularLocation>
        <location evidence="3 16">Cytoplasm</location>
    </subcellularLocation>
</comment>
<dbReference type="EC" id="1.3.1.98" evidence="16"/>
<dbReference type="PANTHER" id="PTHR21071:SF4">
    <property type="entry name" value="UDP-N-ACETYLENOLPYRUVOYLGLUCOSAMINE REDUCTASE"/>
    <property type="match status" value="1"/>
</dbReference>
<dbReference type="Pfam" id="PF01565">
    <property type="entry name" value="FAD_binding_4"/>
    <property type="match status" value="1"/>
</dbReference>
<dbReference type="InterPro" id="IPR016169">
    <property type="entry name" value="FAD-bd_PCMH_sub2"/>
</dbReference>
<dbReference type="InterPro" id="IPR011601">
    <property type="entry name" value="MurB_C"/>
</dbReference>
<dbReference type="SUPFAM" id="SSF56176">
    <property type="entry name" value="FAD-binding/transporter-associated domain-like"/>
    <property type="match status" value="1"/>
</dbReference>
<proteinExistence type="inferred from homology"/>
<comment type="cofactor">
    <cofactor evidence="1 16">
        <name>FAD</name>
        <dbReference type="ChEBI" id="CHEBI:57692"/>
    </cofactor>
</comment>
<dbReference type="Gene3D" id="3.90.78.10">
    <property type="entry name" value="UDP-N-acetylenolpyruvoylglucosamine reductase, C-terminal domain"/>
    <property type="match status" value="1"/>
</dbReference>
<dbReference type="EMBL" id="AP028654">
    <property type="protein sequence ID" value="BEP29754.1"/>
    <property type="molecule type" value="Genomic_DNA"/>
</dbReference>
<evidence type="ECO:0000256" key="9">
    <source>
        <dbReference type="ARBA" id="ARBA00022857"/>
    </source>
</evidence>
<keyword evidence="11 16" id="KW-0573">Peptidoglycan synthesis</keyword>
<comment type="function">
    <text evidence="2 16">Cell wall formation.</text>
</comment>
<evidence type="ECO:0000256" key="6">
    <source>
        <dbReference type="ARBA" id="ARBA00022618"/>
    </source>
</evidence>
<accession>A0AAU9E545</accession>
<evidence type="ECO:0000256" key="7">
    <source>
        <dbReference type="ARBA" id="ARBA00022630"/>
    </source>
</evidence>
<keyword evidence="5 16" id="KW-0963">Cytoplasm</keyword>
<comment type="catalytic activity">
    <reaction evidence="15 16">
        <text>UDP-N-acetyl-alpha-D-muramate + NADP(+) = UDP-N-acetyl-3-O-(1-carboxyvinyl)-alpha-D-glucosamine + NADPH + H(+)</text>
        <dbReference type="Rhea" id="RHEA:12248"/>
        <dbReference type="ChEBI" id="CHEBI:15378"/>
        <dbReference type="ChEBI" id="CHEBI:57783"/>
        <dbReference type="ChEBI" id="CHEBI:58349"/>
        <dbReference type="ChEBI" id="CHEBI:68483"/>
        <dbReference type="ChEBI" id="CHEBI:70757"/>
        <dbReference type="EC" id="1.3.1.98"/>
    </reaction>
</comment>
<keyword evidence="9 16" id="KW-0521">NADP</keyword>
<evidence type="ECO:0000256" key="12">
    <source>
        <dbReference type="ARBA" id="ARBA00023002"/>
    </source>
</evidence>
<dbReference type="PANTHER" id="PTHR21071">
    <property type="entry name" value="UDP-N-ACETYLENOLPYRUVOYLGLUCOSAMINE REDUCTASE"/>
    <property type="match status" value="1"/>
</dbReference>
<keyword evidence="8 16" id="KW-0274">FAD</keyword>
<keyword evidence="12 16" id="KW-0560">Oxidoreductase</keyword>
<feature type="domain" description="FAD-binding PCMH-type" evidence="17">
    <location>
        <begin position="32"/>
        <end position="198"/>
    </location>
</feature>
<comment type="pathway">
    <text evidence="4 16">Cell wall biogenesis; peptidoglycan biosynthesis.</text>
</comment>
<dbReference type="Pfam" id="PF02873">
    <property type="entry name" value="MurB_C"/>
    <property type="match status" value="1"/>
</dbReference>
<dbReference type="GO" id="GO:0051301">
    <property type="term" value="P:cell division"/>
    <property type="evidence" value="ECO:0007669"/>
    <property type="project" value="UniProtKB-KW"/>
</dbReference>
<dbReference type="Proteomes" id="UP001321786">
    <property type="component" value="Chromosome"/>
</dbReference>
<evidence type="ECO:0000256" key="15">
    <source>
        <dbReference type="ARBA" id="ARBA00048914"/>
    </source>
</evidence>
<feature type="active site" evidence="16">
    <location>
        <position position="297"/>
    </location>
</feature>
<dbReference type="InterPro" id="IPR036318">
    <property type="entry name" value="FAD-bd_PCMH-like_sf"/>
</dbReference>
<protein>
    <recommendedName>
        <fullName evidence="16">UDP-N-acetylenolpyruvoylglucosamine reductase</fullName>
        <ecNumber evidence="16">1.3.1.98</ecNumber>
    </recommendedName>
    <alternativeName>
        <fullName evidence="16">UDP-N-acetylmuramate dehydrogenase</fullName>
    </alternativeName>
</protein>
<evidence type="ECO:0000256" key="5">
    <source>
        <dbReference type="ARBA" id="ARBA00022490"/>
    </source>
</evidence>
<evidence type="ECO:0000256" key="2">
    <source>
        <dbReference type="ARBA" id="ARBA00003921"/>
    </source>
</evidence>
<dbReference type="GO" id="GO:0009252">
    <property type="term" value="P:peptidoglycan biosynthetic process"/>
    <property type="evidence" value="ECO:0007669"/>
    <property type="project" value="UniProtKB-UniRule"/>
</dbReference>
<dbReference type="NCBIfam" id="NF010480">
    <property type="entry name" value="PRK13905.1"/>
    <property type="match status" value="1"/>
</dbReference>
<dbReference type="AlphaFoldDB" id="A0AAU9E545"/>
<dbReference type="NCBIfam" id="TIGR00179">
    <property type="entry name" value="murB"/>
    <property type="match status" value="1"/>
</dbReference>
<comment type="similarity">
    <text evidence="16">Belongs to the MurB family.</text>
</comment>
<evidence type="ECO:0000313" key="19">
    <source>
        <dbReference type="Proteomes" id="UP001321786"/>
    </source>
</evidence>
<sequence length="304" mass="33649">MEIESFKTLILNIVASENVYENELLSKHTSFKIGGPAKLLIEPTNIEELIKVVDKCRENNIRFFILGNGSNIIALDQGYDGVIIKISNKLSNVEFIGENVICESGVLLSTLSKMIVEKSLKGFEFASGIPGTLGGAIYMNAGAYDSEMKNVVENVTVIDEIGKVKVLSNDEMKFEYRNSVVQKKGYIVLKVNIKLEKGIKSEIIEKINELTIKRTTKQPLHLPSAGSTFKRPSGYYAGKLIDDAGLRGVKFRGAMISSLHSGFVVNVDNATSYDVFTLIDVVKKTVKDTFDVNLEREVRILGKE</sequence>
<evidence type="ECO:0000256" key="14">
    <source>
        <dbReference type="ARBA" id="ARBA00023316"/>
    </source>
</evidence>
<dbReference type="InterPro" id="IPR016166">
    <property type="entry name" value="FAD-bd_PCMH"/>
</dbReference>
<evidence type="ECO:0000256" key="16">
    <source>
        <dbReference type="HAMAP-Rule" id="MF_00037"/>
    </source>
</evidence>
<evidence type="ECO:0000256" key="4">
    <source>
        <dbReference type="ARBA" id="ARBA00004752"/>
    </source>
</evidence>
<dbReference type="Gene3D" id="3.30.43.10">
    <property type="entry name" value="Uridine Diphospho-n-acetylenolpyruvylglucosamine Reductase, domain 2"/>
    <property type="match status" value="1"/>
</dbReference>
<evidence type="ECO:0000256" key="8">
    <source>
        <dbReference type="ARBA" id="ARBA00022827"/>
    </source>
</evidence>
<dbReference type="InterPro" id="IPR006094">
    <property type="entry name" value="Oxid_FAD_bind_N"/>
</dbReference>
<evidence type="ECO:0000313" key="18">
    <source>
        <dbReference type="EMBL" id="BEP29754.1"/>
    </source>
</evidence>
<feature type="active site" evidence="16">
    <location>
        <position position="177"/>
    </location>
</feature>
<dbReference type="GO" id="GO:0008360">
    <property type="term" value="P:regulation of cell shape"/>
    <property type="evidence" value="ECO:0007669"/>
    <property type="project" value="UniProtKB-KW"/>
</dbReference>
<evidence type="ECO:0000256" key="11">
    <source>
        <dbReference type="ARBA" id="ARBA00022984"/>
    </source>
</evidence>
<evidence type="ECO:0000256" key="3">
    <source>
        <dbReference type="ARBA" id="ARBA00004496"/>
    </source>
</evidence>
<name>A0AAU9E545_9FIRM</name>
<dbReference type="InterPro" id="IPR003170">
    <property type="entry name" value="MurB"/>
</dbReference>
<dbReference type="InterPro" id="IPR036635">
    <property type="entry name" value="MurB_C_sf"/>
</dbReference>
<keyword evidence="7 16" id="KW-0285">Flavoprotein</keyword>
<evidence type="ECO:0000259" key="17">
    <source>
        <dbReference type="PROSITE" id="PS51387"/>
    </source>
</evidence>
<dbReference type="GO" id="GO:0071949">
    <property type="term" value="F:FAD binding"/>
    <property type="evidence" value="ECO:0007669"/>
    <property type="project" value="InterPro"/>
</dbReference>
<dbReference type="PROSITE" id="PS51387">
    <property type="entry name" value="FAD_PCMH"/>
    <property type="match status" value="1"/>
</dbReference>
<dbReference type="Gene3D" id="3.30.465.10">
    <property type="match status" value="1"/>
</dbReference>
<keyword evidence="13 16" id="KW-0131">Cell cycle</keyword>
<evidence type="ECO:0000256" key="10">
    <source>
        <dbReference type="ARBA" id="ARBA00022960"/>
    </source>
</evidence>
<evidence type="ECO:0000256" key="13">
    <source>
        <dbReference type="ARBA" id="ARBA00023306"/>
    </source>
</evidence>
<dbReference type="GO" id="GO:0005829">
    <property type="term" value="C:cytosol"/>
    <property type="evidence" value="ECO:0007669"/>
    <property type="project" value="TreeGrafter"/>
</dbReference>
<keyword evidence="6 16" id="KW-0132">Cell division</keyword>
<dbReference type="RefSeq" id="WP_338535371.1">
    <property type="nucleotide sequence ID" value="NZ_AP028654.1"/>
</dbReference>
<organism evidence="18 19">
    <name type="scientific">Helicovermis profundi</name>
    <dbReference type="NCBI Taxonomy" id="3065157"/>
    <lineage>
        <taxon>Bacteria</taxon>
        <taxon>Bacillati</taxon>
        <taxon>Bacillota</taxon>
        <taxon>Clostridia</taxon>
        <taxon>Helicovermis</taxon>
    </lineage>
</organism>
<dbReference type="HAMAP" id="MF_00037">
    <property type="entry name" value="MurB"/>
    <property type="match status" value="1"/>
</dbReference>
<keyword evidence="19" id="KW-1185">Reference proteome</keyword>
<dbReference type="GO" id="GO:0071555">
    <property type="term" value="P:cell wall organization"/>
    <property type="evidence" value="ECO:0007669"/>
    <property type="project" value="UniProtKB-KW"/>
</dbReference>
<dbReference type="InterPro" id="IPR016167">
    <property type="entry name" value="FAD-bd_PCMH_sub1"/>
</dbReference>
<dbReference type="SUPFAM" id="SSF56194">
    <property type="entry name" value="Uridine diphospho-N-Acetylenolpyruvylglucosamine reductase, MurB, C-terminal domain"/>
    <property type="match status" value="1"/>
</dbReference>
<reference evidence="18 19" key="1">
    <citation type="submission" date="2023-08" db="EMBL/GenBank/DDBJ databases">
        <title>Helicovermis profunda gen. nov., sp. nov., a novel mesophilic, fermentative bacterium within the Bacillota from a deep-sea hydrothermal vent chimney.</title>
        <authorList>
            <person name="Miyazaki U."/>
            <person name="Mizutani D."/>
            <person name="Hashimoto Y."/>
            <person name="Tame A."/>
            <person name="Sawayama S."/>
            <person name="Miyazaki J."/>
            <person name="Takai K."/>
            <person name="Nakagawa S."/>
        </authorList>
    </citation>
    <scope>NUCLEOTIDE SEQUENCE [LARGE SCALE GENOMIC DNA]</scope>
    <source>
        <strain evidence="18 19">S502</strain>
    </source>
</reference>
<dbReference type="KEGG" id="hprf:HLPR_20850"/>